<evidence type="ECO:0000313" key="2">
    <source>
        <dbReference type="Proteomes" id="UP000599109"/>
    </source>
</evidence>
<dbReference type="EMBL" id="JAEQNE010000003">
    <property type="protein sequence ID" value="MBL0392422.1"/>
    <property type="molecule type" value="Genomic_DNA"/>
</dbReference>
<sequence>MLCLNVDIGLIGAYQRGVVFRSPCLRGPVGDAPERADFFAAALSETVPPELVFFFAWVLPPWVALVDWGMVLPCSPDDSGSGPR</sequence>
<protein>
    <submittedName>
        <fullName evidence="1">Uncharacterized protein</fullName>
    </submittedName>
</protein>
<evidence type="ECO:0000313" key="1">
    <source>
        <dbReference type="EMBL" id="MBL0392422.1"/>
    </source>
</evidence>
<proteinExistence type="predicted"/>
<keyword evidence="2" id="KW-1185">Reference proteome</keyword>
<dbReference type="Proteomes" id="UP000599109">
    <property type="component" value="Unassembled WGS sequence"/>
</dbReference>
<name>A0A936Z2M8_9BURK</name>
<reference evidence="1 2" key="1">
    <citation type="journal article" date="2017" name="Int. J. Syst. Evol. Microbiol.">
        <title>Ramlibacter monticola sp. nov., isolated from forest soil.</title>
        <authorList>
            <person name="Chaudhary D.K."/>
            <person name="Kim J."/>
        </authorList>
    </citation>
    <scope>NUCLEOTIDE SEQUENCE [LARGE SCALE GENOMIC DNA]</scope>
    <source>
        <strain evidence="1 2">KACC 19175</strain>
    </source>
</reference>
<gene>
    <name evidence="1" type="ORF">JJ685_14880</name>
</gene>
<organism evidence="1 2">
    <name type="scientific">Ramlibacter monticola</name>
    <dbReference type="NCBI Taxonomy" id="1926872"/>
    <lineage>
        <taxon>Bacteria</taxon>
        <taxon>Pseudomonadati</taxon>
        <taxon>Pseudomonadota</taxon>
        <taxon>Betaproteobacteria</taxon>
        <taxon>Burkholderiales</taxon>
        <taxon>Comamonadaceae</taxon>
        <taxon>Ramlibacter</taxon>
    </lineage>
</organism>
<accession>A0A936Z2M8</accession>
<comment type="caution">
    <text evidence="1">The sequence shown here is derived from an EMBL/GenBank/DDBJ whole genome shotgun (WGS) entry which is preliminary data.</text>
</comment>
<dbReference type="AlphaFoldDB" id="A0A936Z2M8"/>